<dbReference type="FunFam" id="1.25.40.340:FF:000002">
    <property type="entry name" value="Dihydroxyacetone kinase, L subunit"/>
    <property type="match status" value="1"/>
</dbReference>
<accession>A0A9Q0RBP8</accession>
<dbReference type="PANTHER" id="PTHR28629:SF4">
    <property type="entry name" value="TRIOKINASE_FMN CYCLASE"/>
    <property type="match status" value="1"/>
</dbReference>
<evidence type="ECO:0000259" key="6">
    <source>
        <dbReference type="PROSITE" id="PS51480"/>
    </source>
</evidence>
<keyword evidence="3" id="KW-0547">Nucleotide-binding</keyword>
<evidence type="ECO:0000256" key="1">
    <source>
        <dbReference type="ARBA" id="ARBA00008757"/>
    </source>
</evidence>
<evidence type="ECO:0000313" key="8">
    <source>
        <dbReference type="EMBL" id="KAJ5074319.1"/>
    </source>
</evidence>
<dbReference type="GO" id="GO:0005829">
    <property type="term" value="C:cytosol"/>
    <property type="evidence" value="ECO:0007669"/>
    <property type="project" value="TreeGrafter"/>
</dbReference>
<dbReference type="InterPro" id="IPR004006">
    <property type="entry name" value="DhaK_dom"/>
</dbReference>
<keyword evidence="2" id="KW-0808">Transferase</keyword>
<dbReference type="GO" id="GO:0005524">
    <property type="term" value="F:ATP binding"/>
    <property type="evidence" value="ECO:0007669"/>
    <property type="project" value="UniProtKB-KW"/>
</dbReference>
<dbReference type="Proteomes" id="UP001149090">
    <property type="component" value="Unassembled WGS sequence"/>
</dbReference>
<dbReference type="FunFam" id="3.40.50.10440:FF:000001">
    <property type="entry name" value="Dihydroxyacetone kinase, DhaK subunit"/>
    <property type="match status" value="1"/>
</dbReference>
<dbReference type="Gene3D" id="3.30.1180.20">
    <property type="entry name" value="Dihydroxyacetone kinase, domain 2"/>
    <property type="match status" value="1"/>
</dbReference>
<comment type="caution">
    <text evidence="8">The sequence shown here is derived from an EMBL/GenBank/DDBJ whole genome shotgun (WGS) entry which is preliminary data.</text>
</comment>
<keyword evidence="5" id="KW-0067">ATP-binding</keyword>
<evidence type="ECO:0000313" key="9">
    <source>
        <dbReference type="Proteomes" id="UP001149090"/>
    </source>
</evidence>
<dbReference type="GO" id="GO:0019563">
    <property type="term" value="P:glycerol catabolic process"/>
    <property type="evidence" value="ECO:0007669"/>
    <property type="project" value="TreeGrafter"/>
</dbReference>
<evidence type="ECO:0000256" key="3">
    <source>
        <dbReference type="ARBA" id="ARBA00022741"/>
    </source>
</evidence>
<dbReference type="Pfam" id="PF02733">
    <property type="entry name" value="Dak1"/>
    <property type="match status" value="1"/>
</dbReference>
<dbReference type="FunFam" id="3.30.1180.20:FF:000001">
    <property type="entry name" value="Dihydroxyacetone kinase 1"/>
    <property type="match status" value="1"/>
</dbReference>
<organism evidence="8 9">
    <name type="scientific">Anaeramoeba ignava</name>
    <name type="common">Anaerobic marine amoeba</name>
    <dbReference type="NCBI Taxonomy" id="1746090"/>
    <lineage>
        <taxon>Eukaryota</taxon>
        <taxon>Metamonada</taxon>
        <taxon>Anaeramoebidae</taxon>
        <taxon>Anaeramoeba</taxon>
    </lineage>
</organism>
<dbReference type="InterPro" id="IPR050861">
    <property type="entry name" value="Dihydroxyacetone_Kinase"/>
</dbReference>
<name>A0A9Q0RBP8_ANAIG</name>
<keyword evidence="4" id="KW-0418">Kinase</keyword>
<dbReference type="GO" id="GO:0004371">
    <property type="term" value="F:glycerone kinase activity"/>
    <property type="evidence" value="ECO:0007669"/>
    <property type="project" value="InterPro"/>
</dbReference>
<dbReference type="SMART" id="SM01120">
    <property type="entry name" value="Dak2"/>
    <property type="match status" value="1"/>
</dbReference>
<dbReference type="Pfam" id="PF02734">
    <property type="entry name" value="Dak2"/>
    <property type="match status" value="1"/>
</dbReference>
<feature type="domain" description="DhaK" evidence="7">
    <location>
        <begin position="16"/>
        <end position="345"/>
    </location>
</feature>
<dbReference type="PROSITE" id="PS51481">
    <property type="entry name" value="DHAK"/>
    <property type="match status" value="1"/>
</dbReference>
<dbReference type="Gene3D" id="3.40.50.10440">
    <property type="entry name" value="Dihydroxyacetone kinase, domain 1"/>
    <property type="match status" value="1"/>
</dbReference>
<sequence length="585" mass="63601">MEKIKTEYVMKKLLNNPQNVVHEMVEGFQKIYNSAVKRLADPYSAVCVRADTTEVRDKKVSLISGGGSGHEPAHSGFIGKGMLTAAVAGNVFTSPTSDLVLAAIKATSGKPGTLLIVKNYTGDRLTFGIAREMAKSLGYKVEMVVVADDVAIEDVQGRRGIAGTVFVHKIAGAMAEKGATLEEIVAKVKAITPKIKSMGVALTPCTNPLVGHPSFEIESDQIEFGLGIHGEKGVLRTKIQTVDDIVRKIITENLVLKKNYDPKTPPKKTVLLVNNLGSTTTMEMMVVARSALQVLEEYKDIHISRVLCGHYMTSLDMQGISLSLLEDVDEETLSLLDAPTNAPAWPSDAVFKLTERSKDDQQIKVDLETKVDEKIIKFPEIVQNPKIKLATQFVTKKMLENIDEFTELDRITGDGDFGINIQNGCNSVDNFFAEQKTPSKNFFFDISLAIKKSMGGASGGIFSIFFLRLAQVLAERGNYYEGLLEGCKNIIQIGGADVGDRTLIDSLYPAVEAMAKLANEKKGSFLDILKAGAAEAQKGSDSTKKMKGKKGRSGYLGDRVLNYADPGSVAIAKIFAALVEFFEKN</sequence>
<dbReference type="PANTHER" id="PTHR28629">
    <property type="entry name" value="TRIOKINASE/FMN CYCLASE"/>
    <property type="match status" value="1"/>
</dbReference>
<evidence type="ECO:0000256" key="5">
    <source>
        <dbReference type="ARBA" id="ARBA00022840"/>
    </source>
</evidence>
<evidence type="ECO:0000256" key="4">
    <source>
        <dbReference type="ARBA" id="ARBA00022777"/>
    </source>
</evidence>
<dbReference type="InterPro" id="IPR036117">
    <property type="entry name" value="DhaL_dom_sf"/>
</dbReference>
<gene>
    <name evidence="8" type="ORF">M0811_00948</name>
</gene>
<dbReference type="Gene3D" id="1.25.40.340">
    <property type="match status" value="1"/>
</dbReference>
<dbReference type="SUPFAM" id="SSF101473">
    <property type="entry name" value="DhaL-like"/>
    <property type="match status" value="1"/>
</dbReference>
<evidence type="ECO:0000256" key="2">
    <source>
        <dbReference type="ARBA" id="ARBA00022679"/>
    </source>
</evidence>
<dbReference type="NCBIfam" id="NF011049">
    <property type="entry name" value="PRK14479.1"/>
    <property type="match status" value="1"/>
</dbReference>
<protein>
    <submittedName>
        <fullName evidence="8">Triokinase/fmn cyclase</fullName>
    </submittedName>
</protein>
<dbReference type="OrthoDB" id="1724672at2759"/>
<dbReference type="PROSITE" id="PS51480">
    <property type="entry name" value="DHAL"/>
    <property type="match status" value="1"/>
</dbReference>
<comment type="similarity">
    <text evidence="1">Belongs to the dihydroxyacetone kinase (DAK) family.</text>
</comment>
<dbReference type="AlphaFoldDB" id="A0A9Q0RBP8"/>
<proteinExistence type="inferred from homology"/>
<dbReference type="OMA" id="ALNMNGF"/>
<reference evidence="8" key="1">
    <citation type="submission" date="2022-10" db="EMBL/GenBank/DDBJ databases">
        <title>Novel sulphate-reducing endosymbionts in the free-living metamonad Anaeramoeba.</title>
        <authorList>
            <person name="Jerlstrom-Hultqvist J."/>
            <person name="Cepicka I."/>
            <person name="Gallot-Lavallee L."/>
            <person name="Salas-Leiva D."/>
            <person name="Curtis B.A."/>
            <person name="Zahonova K."/>
            <person name="Pipaliya S."/>
            <person name="Dacks J."/>
            <person name="Roger A.J."/>
        </authorList>
    </citation>
    <scope>NUCLEOTIDE SEQUENCE</scope>
    <source>
        <strain evidence="8">BMAN</strain>
    </source>
</reference>
<evidence type="ECO:0000259" key="7">
    <source>
        <dbReference type="PROSITE" id="PS51481"/>
    </source>
</evidence>
<dbReference type="InterPro" id="IPR004007">
    <property type="entry name" value="DhaL_dom"/>
</dbReference>
<keyword evidence="9" id="KW-1185">Reference proteome</keyword>
<dbReference type="EMBL" id="JAPDFW010000070">
    <property type="protein sequence ID" value="KAJ5074319.1"/>
    <property type="molecule type" value="Genomic_DNA"/>
</dbReference>
<feature type="domain" description="DhaL" evidence="6">
    <location>
        <begin position="385"/>
        <end position="580"/>
    </location>
</feature>
<dbReference type="SUPFAM" id="SSF82549">
    <property type="entry name" value="DAK1/DegV-like"/>
    <property type="match status" value="1"/>
</dbReference>